<dbReference type="PANTHER" id="PTHR10984">
    <property type="entry name" value="ENDOPLASMIC RETICULUM-GOLGI INTERMEDIATE COMPARTMENT PROTEIN"/>
    <property type="match status" value="1"/>
</dbReference>
<evidence type="ECO:0000256" key="4">
    <source>
        <dbReference type="ARBA" id="ARBA00022989"/>
    </source>
</evidence>
<evidence type="ECO:0000313" key="9">
    <source>
        <dbReference type="EMBL" id="OHT06394.1"/>
    </source>
</evidence>
<dbReference type="InterPro" id="IPR012936">
    <property type="entry name" value="Erv_C"/>
</dbReference>
<feature type="transmembrane region" description="Helical" evidence="6">
    <location>
        <begin position="20"/>
        <end position="39"/>
    </location>
</feature>
<dbReference type="VEuPathDB" id="TrichDB:TRFO_05593"/>
<comment type="similarity">
    <text evidence="2">Belongs to the ERGIC family.</text>
</comment>
<name>A0A1J4K5X8_9EUKA</name>
<evidence type="ECO:0000256" key="2">
    <source>
        <dbReference type="ARBA" id="ARBA00005648"/>
    </source>
</evidence>
<evidence type="ECO:0000259" key="8">
    <source>
        <dbReference type="Pfam" id="PF13850"/>
    </source>
</evidence>
<proteinExistence type="inferred from homology"/>
<comment type="subcellular location">
    <subcellularLocation>
        <location evidence="1">Membrane</location>
        <topology evidence="1">Multi-pass membrane protein</topology>
    </subcellularLocation>
</comment>
<reference evidence="9" key="1">
    <citation type="submission" date="2016-10" db="EMBL/GenBank/DDBJ databases">
        <authorList>
            <person name="Benchimol M."/>
            <person name="Almeida L.G."/>
            <person name="Vasconcelos A.T."/>
            <person name="Perreira-Neves A."/>
            <person name="Rosa I.A."/>
            <person name="Tasca T."/>
            <person name="Bogo M.R."/>
            <person name="de Souza W."/>
        </authorList>
    </citation>
    <scope>NUCLEOTIDE SEQUENCE [LARGE SCALE GENOMIC DNA]</scope>
    <source>
        <strain evidence="9">K</strain>
    </source>
</reference>
<dbReference type="InterPro" id="IPR039542">
    <property type="entry name" value="Erv_N"/>
</dbReference>
<dbReference type="Pfam" id="PF13850">
    <property type="entry name" value="ERGIC_N"/>
    <property type="match status" value="1"/>
</dbReference>
<protein>
    <submittedName>
        <fullName evidence="9">Endoplasmic reticulum-Golgi intermediate compartment protein 3-like</fullName>
    </submittedName>
</protein>
<keyword evidence="5 6" id="KW-0472">Membrane</keyword>
<dbReference type="OrthoDB" id="270930at2759"/>
<accession>A0A1J4K5X8</accession>
<feature type="domain" description="Endoplasmic reticulum vesicle transporter N-terminal" evidence="8">
    <location>
        <begin position="5"/>
        <end position="103"/>
    </location>
</feature>
<dbReference type="AlphaFoldDB" id="A0A1J4K5X8"/>
<evidence type="ECO:0000259" key="7">
    <source>
        <dbReference type="Pfam" id="PF07970"/>
    </source>
</evidence>
<comment type="caution">
    <text evidence="9">The sequence shown here is derived from an EMBL/GenBank/DDBJ whole genome shotgun (WGS) entry which is preliminary data.</text>
</comment>
<gene>
    <name evidence="9" type="ORF">TRFO_05593</name>
</gene>
<dbReference type="EMBL" id="MLAK01000727">
    <property type="protein sequence ID" value="OHT06394.1"/>
    <property type="molecule type" value="Genomic_DNA"/>
</dbReference>
<dbReference type="GeneID" id="94827289"/>
<evidence type="ECO:0000256" key="5">
    <source>
        <dbReference type="ARBA" id="ARBA00023136"/>
    </source>
</evidence>
<dbReference type="RefSeq" id="XP_068359530.1">
    <property type="nucleotide sequence ID" value="XM_068492585.1"/>
</dbReference>
<sequence length="376" mass="43202">MHFVDFDIFPKLREDYSRQTTSSGIITFSCITLMSFLFISQTFDYFTTPPKQRLIVDETPLPTSPEGYLEIDRLRKMKIYFDITLHSMPCAFVNFGILDENKNENSDSFSRIKMKRFDKNGKFLKMQSSKVPLNSTTCGSCYGLKNGCCNTCKEVREAYKAKGRVPPPSSTIEQCRTQAIEYVTIKEESCQIYGTIEVPPDAAAFFISPADSYGERQKYITDYLSMGVTLDDFNMSHTITSFFISDNIIDKDFNFSQHHKNRLSPLDGITKVQKQHSRFKAMYFVRAIREKISNTQVYRTTVTHYDRYREGSSEKFPGLYFHYSVAPVIVEYKRDISFLHFLVDLMALLGGIFAIGTMIDHLTASPAYVKEPRAFG</sequence>
<dbReference type="InterPro" id="IPR045888">
    <property type="entry name" value="Erv"/>
</dbReference>
<keyword evidence="10" id="KW-1185">Reference proteome</keyword>
<evidence type="ECO:0000313" key="10">
    <source>
        <dbReference type="Proteomes" id="UP000179807"/>
    </source>
</evidence>
<evidence type="ECO:0000256" key="1">
    <source>
        <dbReference type="ARBA" id="ARBA00004141"/>
    </source>
</evidence>
<organism evidence="9 10">
    <name type="scientific">Tritrichomonas foetus</name>
    <dbReference type="NCBI Taxonomy" id="1144522"/>
    <lineage>
        <taxon>Eukaryota</taxon>
        <taxon>Metamonada</taxon>
        <taxon>Parabasalia</taxon>
        <taxon>Tritrichomonadida</taxon>
        <taxon>Tritrichomonadidae</taxon>
        <taxon>Tritrichomonas</taxon>
    </lineage>
</organism>
<evidence type="ECO:0000256" key="3">
    <source>
        <dbReference type="ARBA" id="ARBA00022692"/>
    </source>
</evidence>
<dbReference type="PANTHER" id="PTHR10984:SF25">
    <property type="entry name" value="ENDOPLASMIC RETICULUM-GOLGI INTERMEDIATE COMPARTMENT PROTEIN 3"/>
    <property type="match status" value="1"/>
</dbReference>
<dbReference type="GO" id="GO:0030134">
    <property type="term" value="C:COPII-coated ER to Golgi transport vesicle"/>
    <property type="evidence" value="ECO:0007669"/>
    <property type="project" value="TreeGrafter"/>
</dbReference>
<feature type="transmembrane region" description="Helical" evidence="6">
    <location>
        <begin position="338"/>
        <end position="359"/>
    </location>
</feature>
<dbReference type="Pfam" id="PF07970">
    <property type="entry name" value="COPIIcoated_ERV"/>
    <property type="match status" value="1"/>
</dbReference>
<keyword evidence="4 6" id="KW-1133">Transmembrane helix</keyword>
<dbReference type="GO" id="GO:0016020">
    <property type="term" value="C:membrane"/>
    <property type="evidence" value="ECO:0007669"/>
    <property type="project" value="UniProtKB-SubCell"/>
</dbReference>
<dbReference type="Proteomes" id="UP000179807">
    <property type="component" value="Unassembled WGS sequence"/>
</dbReference>
<dbReference type="GO" id="GO:0005783">
    <property type="term" value="C:endoplasmic reticulum"/>
    <property type="evidence" value="ECO:0007669"/>
    <property type="project" value="TreeGrafter"/>
</dbReference>
<evidence type="ECO:0000256" key="6">
    <source>
        <dbReference type="SAM" id="Phobius"/>
    </source>
</evidence>
<feature type="domain" description="Endoplasmic reticulum vesicle transporter C-terminal" evidence="7">
    <location>
        <begin position="141"/>
        <end position="360"/>
    </location>
</feature>
<keyword evidence="3 6" id="KW-0812">Transmembrane</keyword>